<dbReference type="GO" id="GO:0005524">
    <property type="term" value="F:ATP binding"/>
    <property type="evidence" value="ECO:0007669"/>
    <property type="project" value="InterPro"/>
</dbReference>
<reference evidence="2" key="1">
    <citation type="submission" date="2020-11" db="EMBL/GenBank/DDBJ databases">
        <authorList>
            <consortium name="DOE Joint Genome Institute"/>
            <person name="Ahrendt S."/>
            <person name="Riley R."/>
            <person name="Andreopoulos W."/>
            <person name="LaButti K."/>
            <person name="Pangilinan J."/>
            <person name="Ruiz-duenas F.J."/>
            <person name="Barrasa J.M."/>
            <person name="Sanchez-Garcia M."/>
            <person name="Camarero S."/>
            <person name="Miyauchi S."/>
            <person name="Serrano A."/>
            <person name="Linde D."/>
            <person name="Babiker R."/>
            <person name="Drula E."/>
            <person name="Ayuso-Fernandez I."/>
            <person name="Pacheco R."/>
            <person name="Padilla G."/>
            <person name="Ferreira P."/>
            <person name="Barriuso J."/>
            <person name="Kellner H."/>
            <person name="Castanera R."/>
            <person name="Alfaro M."/>
            <person name="Ramirez L."/>
            <person name="Pisabarro A.G."/>
            <person name="Kuo A."/>
            <person name="Tritt A."/>
            <person name="Lipzen A."/>
            <person name="He G."/>
            <person name="Yan M."/>
            <person name="Ng V."/>
            <person name="Cullen D."/>
            <person name="Martin F."/>
            <person name="Rosso M.-N."/>
            <person name="Henrissat B."/>
            <person name="Hibbett D."/>
            <person name="Martinez A.T."/>
            <person name="Grigoriev I.V."/>
        </authorList>
    </citation>
    <scope>NUCLEOTIDE SEQUENCE</scope>
    <source>
        <strain evidence="2">AH 44721</strain>
    </source>
</reference>
<dbReference type="EMBL" id="JADNYJ010000206">
    <property type="protein sequence ID" value="KAF8874869.1"/>
    <property type="molecule type" value="Genomic_DNA"/>
</dbReference>
<dbReference type="SMART" id="SM00220">
    <property type="entry name" value="S_TKc"/>
    <property type="match status" value="1"/>
</dbReference>
<dbReference type="Gene3D" id="1.10.510.10">
    <property type="entry name" value="Transferase(Phosphotransferase) domain 1"/>
    <property type="match status" value="1"/>
</dbReference>
<dbReference type="PROSITE" id="PS50011">
    <property type="entry name" value="PROTEIN_KINASE_DOM"/>
    <property type="match status" value="1"/>
</dbReference>
<dbReference type="InterPro" id="IPR000719">
    <property type="entry name" value="Prot_kinase_dom"/>
</dbReference>
<dbReference type="InterPro" id="IPR011009">
    <property type="entry name" value="Kinase-like_dom_sf"/>
</dbReference>
<organism evidence="2 3">
    <name type="scientific">Gymnopilus junonius</name>
    <name type="common">Spectacular rustgill mushroom</name>
    <name type="synonym">Gymnopilus spectabilis subsp. junonius</name>
    <dbReference type="NCBI Taxonomy" id="109634"/>
    <lineage>
        <taxon>Eukaryota</taxon>
        <taxon>Fungi</taxon>
        <taxon>Dikarya</taxon>
        <taxon>Basidiomycota</taxon>
        <taxon>Agaricomycotina</taxon>
        <taxon>Agaricomycetes</taxon>
        <taxon>Agaricomycetidae</taxon>
        <taxon>Agaricales</taxon>
        <taxon>Agaricineae</taxon>
        <taxon>Hymenogastraceae</taxon>
        <taxon>Gymnopilus</taxon>
    </lineage>
</organism>
<dbReference type="Proteomes" id="UP000724874">
    <property type="component" value="Unassembled WGS sequence"/>
</dbReference>
<accession>A0A9P5TGY2</accession>
<evidence type="ECO:0000313" key="2">
    <source>
        <dbReference type="EMBL" id="KAF8874869.1"/>
    </source>
</evidence>
<dbReference type="SUPFAM" id="SSF56112">
    <property type="entry name" value="Protein kinase-like (PK-like)"/>
    <property type="match status" value="1"/>
</dbReference>
<protein>
    <recommendedName>
        <fullName evidence="1">Protein kinase domain-containing protein</fullName>
    </recommendedName>
</protein>
<comment type="caution">
    <text evidence="2">The sequence shown here is derived from an EMBL/GenBank/DDBJ whole genome shotgun (WGS) entry which is preliminary data.</text>
</comment>
<dbReference type="AlphaFoldDB" id="A0A9P5TGY2"/>
<dbReference type="OrthoDB" id="5987198at2759"/>
<feature type="domain" description="Protein kinase" evidence="1">
    <location>
        <begin position="39"/>
        <end position="345"/>
    </location>
</feature>
<evidence type="ECO:0000313" key="3">
    <source>
        <dbReference type="Proteomes" id="UP000724874"/>
    </source>
</evidence>
<sequence>MYTTADTAERTSVEPGEGELTSAEVFWRDLQPWLLECGYQLRPRYRKGWIPSWKKSKKFSLSCEDGQPIIHGSVLDAVRVGDGVRVGLKKVKKSLHPYEEEIARYLGSEPLLSDPHNHCVPIFEALHPPTDLNFVILVMPLLRSYDSPRFDTVGEVVECFRQLFEGLQFMHEHHIAHRFDLCAQNFMFDRHNIFPHGYHFVLDNRTPDIKRRAKHFTRTQRPVKYYITDYGLSRRYNLNDGIPLELPILGGDKTVPEFKSNYEAQNPFPTDVYYVGNLVRQYFLDGSRQARLRIHETTIDEMVQEDPTKRPTMDEVVRRFDDLVQGLSFFKLRSRVPQRKDNIFIALEHCIPHWLRKFRSIIRRTPAMPIPAD</sequence>
<proteinExistence type="predicted"/>
<dbReference type="GO" id="GO:0004672">
    <property type="term" value="F:protein kinase activity"/>
    <property type="evidence" value="ECO:0007669"/>
    <property type="project" value="InterPro"/>
</dbReference>
<evidence type="ECO:0000259" key="1">
    <source>
        <dbReference type="PROSITE" id="PS50011"/>
    </source>
</evidence>
<gene>
    <name evidence="2" type="ORF">CPB84DRAFT_1736865</name>
</gene>
<name>A0A9P5TGY2_GYMJU</name>
<keyword evidence="3" id="KW-1185">Reference proteome</keyword>